<dbReference type="InterPro" id="IPR008972">
    <property type="entry name" value="Cupredoxin"/>
</dbReference>
<feature type="domain" description="EfeO-type cupredoxin-like" evidence="2">
    <location>
        <begin position="15"/>
        <end position="117"/>
    </location>
</feature>
<protein>
    <recommendedName>
        <fullName evidence="2">EfeO-type cupredoxin-like domain-containing protein</fullName>
    </recommendedName>
</protein>
<organism evidence="3 4">
    <name type="scientific">Candidatus Woesebacteria bacterium RIFCSPHIGHO2_01_FULL_40_22</name>
    <dbReference type="NCBI Taxonomy" id="1802499"/>
    <lineage>
        <taxon>Bacteria</taxon>
        <taxon>Candidatus Woeseibacteriota</taxon>
    </lineage>
</organism>
<dbReference type="Proteomes" id="UP000179221">
    <property type="component" value="Unassembled WGS sequence"/>
</dbReference>
<feature type="transmembrane region" description="Helical" evidence="1">
    <location>
        <begin position="6"/>
        <end position="23"/>
    </location>
</feature>
<comment type="caution">
    <text evidence="3">The sequence shown here is derived from an EMBL/GenBank/DDBJ whole genome shotgun (WGS) entry which is preliminary data.</text>
</comment>
<name>A0A1F7YIQ5_9BACT</name>
<sequence>MDKLVVTIGGLSVLSFIYWFFFGKSKDEIVEVKDNIDVIVDGGYKPAAIKIKKGKTATLRIKRLDTNSCLEEIIIPDFKVKEYLPLNKEVEIKISPNKNGEFNFHCGMNMYHGKIIVE</sequence>
<accession>A0A1F7YIQ5</accession>
<dbReference type="Pfam" id="PF13473">
    <property type="entry name" value="Cupredoxin_1"/>
    <property type="match status" value="1"/>
</dbReference>
<keyword evidence="1" id="KW-1133">Transmembrane helix</keyword>
<proteinExistence type="predicted"/>
<dbReference type="Gene3D" id="2.60.40.420">
    <property type="entry name" value="Cupredoxins - blue copper proteins"/>
    <property type="match status" value="1"/>
</dbReference>
<dbReference type="InterPro" id="IPR028096">
    <property type="entry name" value="EfeO_Cupredoxin"/>
</dbReference>
<dbReference type="AlphaFoldDB" id="A0A1F7YIQ5"/>
<evidence type="ECO:0000256" key="1">
    <source>
        <dbReference type="SAM" id="Phobius"/>
    </source>
</evidence>
<reference evidence="3 4" key="1">
    <citation type="journal article" date="2016" name="Nat. Commun.">
        <title>Thousands of microbial genomes shed light on interconnected biogeochemical processes in an aquifer system.</title>
        <authorList>
            <person name="Anantharaman K."/>
            <person name="Brown C.T."/>
            <person name="Hug L.A."/>
            <person name="Sharon I."/>
            <person name="Castelle C.J."/>
            <person name="Probst A.J."/>
            <person name="Thomas B.C."/>
            <person name="Singh A."/>
            <person name="Wilkins M.J."/>
            <person name="Karaoz U."/>
            <person name="Brodie E.L."/>
            <person name="Williams K.H."/>
            <person name="Hubbard S.S."/>
            <person name="Banfield J.F."/>
        </authorList>
    </citation>
    <scope>NUCLEOTIDE SEQUENCE [LARGE SCALE GENOMIC DNA]</scope>
</reference>
<dbReference type="SUPFAM" id="SSF49503">
    <property type="entry name" value="Cupredoxins"/>
    <property type="match status" value="1"/>
</dbReference>
<keyword evidence="1" id="KW-0812">Transmembrane</keyword>
<gene>
    <name evidence="3" type="ORF">A2628_03035</name>
</gene>
<keyword evidence="1" id="KW-0472">Membrane</keyword>
<evidence type="ECO:0000313" key="4">
    <source>
        <dbReference type="Proteomes" id="UP000179221"/>
    </source>
</evidence>
<evidence type="ECO:0000313" key="3">
    <source>
        <dbReference type="EMBL" id="OGM26488.1"/>
    </source>
</evidence>
<evidence type="ECO:0000259" key="2">
    <source>
        <dbReference type="Pfam" id="PF13473"/>
    </source>
</evidence>
<dbReference type="EMBL" id="MGGL01000011">
    <property type="protein sequence ID" value="OGM26488.1"/>
    <property type="molecule type" value="Genomic_DNA"/>
</dbReference>